<organism evidence="1 2">
    <name type="scientific">Salinispora tropica (strain ATCC BAA-916 / DSM 44818 / JCM 13857 / NBRC 105044 / CNB-440)</name>
    <dbReference type="NCBI Taxonomy" id="369723"/>
    <lineage>
        <taxon>Bacteria</taxon>
        <taxon>Bacillati</taxon>
        <taxon>Actinomycetota</taxon>
        <taxon>Actinomycetes</taxon>
        <taxon>Micromonosporales</taxon>
        <taxon>Micromonosporaceae</taxon>
        <taxon>Salinispora</taxon>
    </lineage>
</organism>
<evidence type="ECO:0000313" key="1">
    <source>
        <dbReference type="EMBL" id="ABP56458.1"/>
    </source>
</evidence>
<dbReference type="RefSeq" id="WP_012015226.1">
    <property type="nucleotide sequence ID" value="NC_009380.1"/>
</dbReference>
<protein>
    <submittedName>
        <fullName evidence="1">Uncharacterized protein</fullName>
    </submittedName>
</protein>
<dbReference type="Proteomes" id="UP000000235">
    <property type="component" value="Chromosome"/>
</dbReference>
<sequence>MPLTGPVDGEPAPGLFPAPELLAPPAIRGGTNRAVGRGVAAARSDDAGRQLTFFGAEAAEPAVADVAGLLAGPADISVMGGTARLAVVVDDAWRVHVLVAELEARHLPTSWAAAGGGRHTVRTAYTRVLKPLVAAWLNGPAKHPPDAFHLDGRGLRLWLVAAGAVMDSDVLLRLGPAAHQRVASVGAALAAVGLPAVPESGPDGLAYRITGRRLLNRFAELVGDPPPTVPHTAWPYRR</sequence>
<dbReference type="EMBL" id="CP000667">
    <property type="protein sequence ID" value="ABP56458.1"/>
    <property type="molecule type" value="Genomic_DNA"/>
</dbReference>
<proteinExistence type="predicted"/>
<dbReference type="KEGG" id="stp:Strop_4028"/>
<gene>
    <name evidence="1" type="ordered locus">Strop_4028</name>
</gene>
<evidence type="ECO:0000313" key="2">
    <source>
        <dbReference type="Proteomes" id="UP000000235"/>
    </source>
</evidence>
<dbReference type="HOGENOM" id="CLU_101787_0_0_11"/>
<reference evidence="2" key="1">
    <citation type="journal article" date="2007" name="Proc. Natl. Acad. Sci. U.S.A.">
        <title>Genome sequencing reveals complex secondary metabolome in the marine actinomycete Salinispora tropica.</title>
        <authorList>
            <person name="Udwary D.W."/>
            <person name="Zeigler L."/>
            <person name="Asolkar R.N."/>
            <person name="Singan V."/>
            <person name="Lapidus A."/>
            <person name="Fenical W."/>
            <person name="Jensen P.R."/>
            <person name="Moore B.S."/>
        </authorList>
    </citation>
    <scope>NUCLEOTIDE SEQUENCE [LARGE SCALE GENOMIC DNA]</scope>
    <source>
        <strain evidence="2">ATCC BAA-916 / DSM 44818 / CNB-440</strain>
    </source>
</reference>
<dbReference type="STRING" id="369723.Strop_4028"/>
<name>A4XC01_SALTO</name>
<dbReference type="AlphaFoldDB" id="A4XC01"/>
<dbReference type="eggNOG" id="ENOG50337X2">
    <property type="taxonomic scope" value="Bacteria"/>
</dbReference>
<dbReference type="PATRIC" id="fig|369723.5.peg.4165"/>
<accession>A4XC01</accession>
<keyword evidence="2" id="KW-1185">Reference proteome</keyword>